<evidence type="ECO:0000256" key="1">
    <source>
        <dbReference type="ARBA" id="ARBA00008366"/>
    </source>
</evidence>
<comment type="caution">
    <text evidence="7">The sequence shown here is derived from an EMBL/GenBank/DDBJ whole genome shotgun (WGS) entry which is preliminary data.</text>
</comment>
<comment type="similarity">
    <text evidence="1 5">Belongs to the flavin oxidoreductase frp family.</text>
</comment>
<evidence type="ECO:0000256" key="4">
    <source>
        <dbReference type="ARBA" id="ARBA00023002"/>
    </source>
</evidence>
<evidence type="ECO:0000259" key="6">
    <source>
        <dbReference type="Pfam" id="PF00881"/>
    </source>
</evidence>
<dbReference type="InterPro" id="IPR016446">
    <property type="entry name" value="Flavin_OxRdtase_Frp"/>
</dbReference>
<accession>A0A9D9IH11</accession>
<dbReference type="GO" id="GO:0016491">
    <property type="term" value="F:oxidoreductase activity"/>
    <property type="evidence" value="ECO:0007669"/>
    <property type="project" value="UniProtKB-UniRule"/>
</dbReference>
<reference evidence="7" key="1">
    <citation type="submission" date="2020-10" db="EMBL/GenBank/DDBJ databases">
        <authorList>
            <person name="Gilroy R."/>
        </authorList>
    </citation>
    <scope>NUCLEOTIDE SEQUENCE</scope>
    <source>
        <strain evidence="7">B1-8020</strain>
    </source>
</reference>
<keyword evidence="2 5" id="KW-0285">Flavoprotein</keyword>
<dbReference type="InterPro" id="IPR029479">
    <property type="entry name" value="Nitroreductase"/>
</dbReference>
<dbReference type="InterPro" id="IPR000415">
    <property type="entry name" value="Nitroreductase-like"/>
</dbReference>
<proteinExistence type="inferred from homology"/>
<keyword evidence="5" id="KW-0521">NADP</keyword>
<dbReference type="PANTHER" id="PTHR43425">
    <property type="entry name" value="OXYGEN-INSENSITIVE NADPH NITROREDUCTASE"/>
    <property type="match status" value="1"/>
</dbReference>
<reference evidence="7" key="2">
    <citation type="journal article" date="2021" name="PeerJ">
        <title>Extensive microbial diversity within the chicken gut microbiome revealed by metagenomics and culture.</title>
        <authorList>
            <person name="Gilroy R."/>
            <person name="Ravi A."/>
            <person name="Getino M."/>
            <person name="Pursley I."/>
            <person name="Horton D.L."/>
            <person name="Alikhan N.F."/>
            <person name="Baker D."/>
            <person name="Gharbi K."/>
            <person name="Hall N."/>
            <person name="Watson M."/>
            <person name="Adriaenssens E.M."/>
            <person name="Foster-Nyarko E."/>
            <person name="Jarju S."/>
            <person name="Secka A."/>
            <person name="Antonio M."/>
            <person name="Oren A."/>
            <person name="Chaudhuri R.R."/>
            <person name="La Ragione R."/>
            <person name="Hildebrand F."/>
            <person name="Pallen M.J."/>
        </authorList>
    </citation>
    <scope>NUCLEOTIDE SEQUENCE</scope>
    <source>
        <strain evidence="7">B1-8020</strain>
    </source>
</reference>
<dbReference type="Proteomes" id="UP000823604">
    <property type="component" value="Unassembled WGS sequence"/>
</dbReference>
<dbReference type="PANTHER" id="PTHR43425:SF2">
    <property type="entry name" value="OXYGEN-INSENSITIVE NADPH NITROREDUCTASE"/>
    <property type="match status" value="1"/>
</dbReference>
<sequence>MKKFAERRSIRKYKAVPVSEKLIRSLAEEASRAATMGNMQLYSLVVTADPEVKLRLADAHHRQPMVLEAPVLLTFCADFNRFSRWCECRDAVPGYGNLVSFFNAATDTLLFAQAFCTLAEECGLGTCILGTTVDNPGMIIDILGLPRLVFPVLTVTVGYPDEAPQQTDRLPVEGILHENGYRDYSPEDIDRIYAAKESLPESRYFTELNGTDNLAQVFTRFRFTWKDNIAMSEKMVEALRKQGFLEKKFD</sequence>
<feature type="domain" description="Nitroreductase" evidence="6">
    <location>
        <begin position="5"/>
        <end position="159"/>
    </location>
</feature>
<dbReference type="Pfam" id="PF00881">
    <property type="entry name" value="Nitroreductase"/>
    <property type="match status" value="1"/>
</dbReference>
<protein>
    <submittedName>
        <fullName evidence="7">Nitroreductase family protein</fullName>
    </submittedName>
</protein>
<evidence type="ECO:0000256" key="5">
    <source>
        <dbReference type="PIRNR" id="PIRNR005426"/>
    </source>
</evidence>
<evidence type="ECO:0000256" key="2">
    <source>
        <dbReference type="ARBA" id="ARBA00022630"/>
    </source>
</evidence>
<dbReference type="EMBL" id="JADIMA010000031">
    <property type="protein sequence ID" value="MBO8472604.1"/>
    <property type="molecule type" value="Genomic_DNA"/>
</dbReference>
<keyword evidence="3 5" id="KW-0288">FMN</keyword>
<evidence type="ECO:0000313" key="7">
    <source>
        <dbReference type="EMBL" id="MBO8472604.1"/>
    </source>
</evidence>
<dbReference type="Gene3D" id="3.40.109.10">
    <property type="entry name" value="NADH Oxidase"/>
    <property type="match status" value="1"/>
</dbReference>
<evidence type="ECO:0000313" key="8">
    <source>
        <dbReference type="Proteomes" id="UP000823604"/>
    </source>
</evidence>
<dbReference type="SUPFAM" id="SSF55469">
    <property type="entry name" value="FMN-dependent nitroreductase-like"/>
    <property type="match status" value="1"/>
</dbReference>
<evidence type="ECO:0000256" key="3">
    <source>
        <dbReference type="ARBA" id="ARBA00022643"/>
    </source>
</evidence>
<dbReference type="AlphaFoldDB" id="A0A9D9IH11"/>
<name>A0A9D9IH11_9BACT</name>
<gene>
    <name evidence="7" type="ORF">IAB81_03115</name>
</gene>
<dbReference type="PIRSF" id="PIRSF005426">
    <property type="entry name" value="Frp"/>
    <property type="match status" value="1"/>
</dbReference>
<keyword evidence="4 5" id="KW-0560">Oxidoreductase</keyword>
<organism evidence="7 8">
    <name type="scientific">Candidatus Merdivivens pullicola</name>
    <dbReference type="NCBI Taxonomy" id="2840872"/>
    <lineage>
        <taxon>Bacteria</taxon>
        <taxon>Pseudomonadati</taxon>
        <taxon>Bacteroidota</taxon>
        <taxon>Bacteroidia</taxon>
        <taxon>Bacteroidales</taxon>
        <taxon>Muribaculaceae</taxon>
        <taxon>Muribaculaceae incertae sedis</taxon>
        <taxon>Candidatus Merdivivens</taxon>
    </lineage>
</organism>